<evidence type="ECO:0000256" key="6">
    <source>
        <dbReference type="ARBA" id="ARBA00023136"/>
    </source>
</evidence>
<organism evidence="8 9">
    <name type="scientific">Dimorphilus gyrociliatus</name>
    <dbReference type="NCBI Taxonomy" id="2664684"/>
    <lineage>
        <taxon>Eukaryota</taxon>
        <taxon>Metazoa</taxon>
        <taxon>Spiralia</taxon>
        <taxon>Lophotrochozoa</taxon>
        <taxon>Annelida</taxon>
        <taxon>Polychaeta</taxon>
        <taxon>Polychaeta incertae sedis</taxon>
        <taxon>Dinophilidae</taxon>
        <taxon>Dimorphilus</taxon>
    </lineage>
</organism>
<dbReference type="EMBL" id="CAJFCJ010000007">
    <property type="protein sequence ID" value="CAD5117543.1"/>
    <property type="molecule type" value="Genomic_DNA"/>
</dbReference>
<evidence type="ECO:0000256" key="4">
    <source>
        <dbReference type="ARBA" id="ARBA00022847"/>
    </source>
</evidence>
<protein>
    <submittedName>
        <fullName evidence="8">Uncharacterized protein</fullName>
    </submittedName>
</protein>
<dbReference type="InterPro" id="IPR038770">
    <property type="entry name" value="Na+/solute_symporter_sf"/>
</dbReference>
<keyword evidence="3 7" id="KW-0812">Transmembrane</keyword>
<evidence type="ECO:0000313" key="9">
    <source>
        <dbReference type="Proteomes" id="UP000549394"/>
    </source>
</evidence>
<accession>A0A7I8VNF5</accession>
<keyword evidence="4" id="KW-0813">Transport</keyword>
<evidence type="ECO:0000256" key="5">
    <source>
        <dbReference type="ARBA" id="ARBA00022989"/>
    </source>
</evidence>
<comment type="caution">
    <text evidence="8">The sequence shown here is derived from an EMBL/GenBank/DDBJ whole genome shotgun (WGS) entry which is preliminary data.</text>
</comment>
<comment type="similarity">
    <text evidence="2">Belongs to the bile acid:sodium symporter (BASS) (TC 2.A.28) family.</text>
</comment>
<dbReference type="Proteomes" id="UP000549394">
    <property type="component" value="Unassembled WGS sequence"/>
</dbReference>
<evidence type="ECO:0000256" key="3">
    <source>
        <dbReference type="ARBA" id="ARBA00022692"/>
    </source>
</evidence>
<keyword evidence="9" id="KW-1185">Reference proteome</keyword>
<keyword evidence="6 7" id="KW-0472">Membrane</keyword>
<feature type="transmembrane region" description="Helical" evidence="7">
    <location>
        <begin position="168"/>
        <end position="189"/>
    </location>
</feature>
<dbReference type="PANTHER" id="PTHR10361">
    <property type="entry name" value="SODIUM-BILE ACID COTRANSPORTER"/>
    <property type="match status" value="1"/>
</dbReference>
<dbReference type="GO" id="GO:0015293">
    <property type="term" value="F:symporter activity"/>
    <property type="evidence" value="ECO:0007669"/>
    <property type="project" value="UniProtKB-KW"/>
</dbReference>
<feature type="transmembrane region" description="Helical" evidence="7">
    <location>
        <begin position="395"/>
        <end position="416"/>
    </location>
</feature>
<dbReference type="PANTHER" id="PTHR10361:SF28">
    <property type="entry name" value="P3 PROTEIN-RELATED"/>
    <property type="match status" value="1"/>
</dbReference>
<proteinExistence type="inferred from homology"/>
<feature type="transmembrane region" description="Helical" evidence="7">
    <location>
        <begin position="333"/>
        <end position="353"/>
    </location>
</feature>
<evidence type="ECO:0000313" key="8">
    <source>
        <dbReference type="EMBL" id="CAD5117543.1"/>
    </source>
</evidence>
<feature type="transmembrane region" description="Helical" evidence="7">
    <location>
        <begin position="303"/>
        <end position="321"/>
    </location>
</feature>
<name>A0A7I8VNF5_9ANNE</name>
<dbReference type="Pfam" id="PF01758">
    <property type="entry name" value="SBF"/>
    <property type="match status" value="1"/>
</dbReference>
<evidence type="ECO:0000256" key="1">
    <source>
        <dbReference type="ARBA" id="ARBA00004141"/>
    </source>
</evidence>
<evidence type="ECO:0000256" key="2">
    <source>
        <dbReference type="ARBA" id="ARBA00006528"/>
    </source>
</evidence>
<keyword evidence="5 7" id="KW-1133">Transmembrane helix</keyword>
<feature type="transmembrane region" description="Helical" evidence="7">
    <location>
        <begin position="360"/>
        <end position="383"/>
    </location>
</feature>
<dbReference type="GO" id="GO:0016020">
    <property type="term" value="C:membrane"/>
    <property type="evidence" value="ECO:0007669"/>
    <property type="project" value="UniProtKB-SubCell"/>
</dbReference>
<feature type="transmembrane region" description="Helical" evidence="7">
    <location>
        <begin position="228"/>
        <end position="249"/>
    </location>
</feature>
<dbReference type="AlphaFoldDB" id="A0A7I8VNF5"/>
<sequence>METLGILSLITILIAPYEQCKIDVIVSNTTESNVIYLTAGDNAIQKQIILNVTNLPHANQVSFKSDDYNVASFDNRQNNFILIENGFQRINIKINAERLGITKIRLLPSGENSNCEVGPPIKVKVKRPNAKKLELAFQITLGILIVFNNIGFGCKLKWKEIKEILKKPVAPIIGFLCQFLIMAPVSLLLTRMLKMSSYPSIGLVSIGCSPGGAGSNVFAVLLDASLELSIIMTTISTFTALGTTPFWLWALSRFIIDDGAKIEIPVVNVFTSLAAVIVPVLIGVVLTNFAVKISNVIEKYLKPFIVIIGLVFLSFGIYVYYYALQVATWREYLGVILLSSIGYILGTSAGFIFRQGRDKAITIGLETGFQNMALSLLMIQLTYDSPESDLAGVAPVIYMFAGALIPAAAVITRLLVKIYKEKKWPWIKKVDETTDI</sequence>
<dbReference type="InterPro" id="IPR004710">
    <property type="entry name" value="Bilac:Na_transpt"/>
</dbReference>
<keyword evidence="4" id="KW-0769">Symport</keyword>
<evidence type="ECO:0000256" key="7">
    <source>
        <dbReference type="SAM" id="Phobius"/>
    </source>
</evidence>
<feature type="transmembrane region" description="Helical" evidence="7">
    <location>
        <begin position="135"/>
        <end position="156"/>
    </location>
</feature>
<feature type="transmembrane region" description="Helical" evidence="7">
    <location>
        <begin position="201"/>
        <end position="221"/>
    </location>
</feature>
<dbReference type="InterPro" id="IPR002657">
    <property type="entry name" value="BilAc:Na_symport/Acr3"/>
</dbReference>
<dbReference type="OrthoDB" id="203097at2759"/>
<reference evidence="8 9" key="1">
    <citation type="submission" date="2020-08" db="EMBL/GenBank/DDBJ databases">
        <authorList>
            <person name="Hejnol A."/>
        </authorList>
    </citation>
    <scope>NUCLEOTIDE SEQUENCE [LARGE SCALE GENOMIC DNA]</scope>
</reference>
<comment type="subcellular location">
    <subcellularLocation>
        <location evidence="1">Membrane</location>
        <topology evidence="1">Multi-pass membrane protein</topology>
    </subcellularLocation>
</comment>
<feature type="transmembrane region" description="Helical" evidence="7">
    <location>
        <begin position="269"/>
        <end position="291"/>
    </location>
</feature>
<gene>
    <name evidence="8" type="ORF">DGYR_LOCUS6062</name>
</gene>
<dbReference type="Gene3D" id="1.20.1530.20">
    <property type="match status" value="1"/>
</dbReference>